<reference evidence="4 6" key="2">
    <citation type="submission" date="2016-08" db="EMBL/GenBank/DDBJ databases">
        <authorList>
            <person name="Varghese N."/>
            <person name="Submissions Spin"/>
        </authorList>
    </citation>
    <scope>NUCLEOTIDE SEQUENCE [LARGE SCALE GENOMIC DNA]</scope>
    <source>
        <strain evidence="4 6">HL-109</strain>
    </source>
</reference>
<dbReference type="GO" id="GO:0050080">
    <property type="term" value="F:malonyl-CoA decarboxylase activity"/>
    <property type="evidence" value="ECO:0007669"/>
    <property type="project" value="UniProtKB-EC"/>
</dbReference>
<evidence type="ECO:0000313" key="5">
    <source>
        <dbReference type="Proteomes" id="UP000050497"/>
    </source>
</evidence>
<dbReference type="Pfam" id="PF17408">
    <property type="entry name" value="MCD_N"/>
    <property type="match status" value="1"/>
</dbReference>
<gene>
    <name evidence="4" type="ORF">GA0071312_3433</name>
    <name evidence="3" type="ORF">HLUCCO17_06395</name>
</gene>
<dbReference type="PATRIC" id="fig|1653334.4.peg.2355"/>
<reference evidence="3 5" key="1">
    <citation type="submission" date="2015-09" db="EMBL/GenBank/DDBJ databases">
        <title>Identification and resolution of microdiversity through metagenomic sequencing of parallel consortia.</title>
        <authorList>
            <person name="Nelson W.C."/>
            <person name="Romine M.F."/>
            <person name="Lindemann S.R."/>
        </authorList>
    </citation>
    <scope>NUCLEOTIDE SEQUENCE [LARGE SCALE GENOMIC DNA]</scope>
    <source>
        <strain evidence="3">HL-109</strain>
    </source>
</reference>
<name>A0A0P7XVJ1_9HYPH</name>
<dbReference type="STRING" id="1653334.GA0071312_3433"/>
<organism evidence="3 5">
    <name type="scientific">Saliniramus fredricksonii</name>
    <dbReference type="NCBI Taxonomy" id="1653334"/>
    <lineage>
        <taxon>Bacteria</taxon>
        <taxon>Pseudomonadati</taxon>
        <taxon>Pseudomonadota</taxon>
        <taxon>Alphaproteobacteria</taxon>
        <taxon>Hyphomicrobiales</taxon>
        <taxon>Salinarimonadaceae</taxon>
        <taxon>Saliniramus</taxon>
    </lineage>
</organism>
<proteinExistence type="predicted"/>
<dbReference type="Pfam" id="PF05292">
    <property type="entry name" value="MCD"/>
    <property type="match status" value="1"/>
</dbReference>
<dbReference type="EC" id="4.1.1.9" evidence="3"/>
<dbReference type="PANTHER" id="PTHR28641">
    <property type="match status" value="1"/>
</dbReference>
<dbReference type="RefSeq" id="WP_238947276.1">
    <property type="nucleotide sequence ID" value="NZ_FMBM01000002.1"/>
</dbReference>
<evidence type="ECO:0000259" key="2">
    <source>
        <dbReference type="Pfam" id="PF17408"/>
    </source>
</evidence>
<dbReference type="InterPro" id="IPR007956">
    <property type="entry name" value="Malonyl_CoA_deC_C"/>
</dbReference>
<dbReference type="Gene3D" id="3.40.630.150">
    <property type="entry name" value="Malonyl-CoA decarboxylase, catalytic domain"/>
    <property type="match status" value="1"/>
</dbReference>
<sequence length="461" mass="51142">MSFFTEMMQQISDRGRALMSARRGEARTAKALQALAEALLSNRGEASSVARAAELLICYAAAPREEREGFLRCLAVDFGPDQARIDAAITAYQANPGATTAMALHRAAEPRRQDLLRRLNRAPGGTLALLRMREDVLPLRRAEAALADLDADFEHLFASWFNRGFLTLRRIDWASPAHVLEKIIQYEAVHRIESFEDLKLRLAPSDRLLYAFFHPALADEPLIFVEVALTDAIPQSIDRILDGRRTELAPADADTAVFYSISNCQKGLAGVSFGNFLIKQVVEELRRDLPQLRRFLTLSPVPGFAAWLEAQARDEESGALEPTEREVLAPILAEGADRAALLARDGTDADKLHETLRRLCATYLVRATTMRGERGVPRPLDPVARFHLGNGARLEHVHARADLSARGAAQAAGMMVNYLYDLDSIERHHEAYAERGEIAMSNEVRRLAKPQKALRDLAVPG</sequence>
<evidence type="ECO:0000313" key="4">
    <source>
        <dbReference type="EMBL" id="SCC82441.1"/>
    </source>
</evidence>
<dbReference type="AlphaFoldDB" id="A0A0P7XVJ1"/>
<dbReference type="Proteomes" id="UP000050497">
    <property type="component" value="Unassembled WGS sequence"/>
</dbReference>
<comment type="caution">
    <text evidence="3">The sequence shown here is derived from an EMBL/GenBank/DDBJ whole genome shotgun (WGS) entry which is preliminary data.</text>
</comment>
<dbReference type="Proteomes" id="UP000182800">
    <property type="component" value="Unassembled WGS sequence"/>
</dbReference>
<evidence type="ECO:0000313" key="6">
    <source>
        <dbReference type="Proteomes" id="UP000182800"/>
    </source>
</evidence>
<evidence type="ECO:0000313" key="3">
    <source>
        <dbReference type="EMBL" id="KPQ11534.1"/>
    </source>
</evidence>
<dbReference type="InterPro" id="IPR038351">
    <property type="entry name" value="MCD_N_sf"/>
</dbReference>
<dbReference type="EMBL" id="LJSX01000007">
    <property type="protein sequence ID" value="KPQ11534.1"/>
    <property type="molecule type" value="Genomic_DNA"/>
</dbReference>
<feature type="domain" description="Malonyl-CoA decarboxylase N-terminal" evidence="2">
    <location>
        <begin position="78"/>
        <end position="161"/>
    </location>
</feature>
<keyword evidence="3" id="KW-0456">Lyase</keyword>
<feature type="domain" description="Malonyl-CoA decarboxylase C-terminal" evidence="1">
    <location>
        <begin position="164"/>
        <end position="421"/>
    </location>
</feature>
<dbReference type="InterPro" id="IPR035372">
    <property type="entry name" value="MCD_N"/>
</dbReference>
<dbReference type="GO" id="GO:0006633">
    <property type="term" value="P:fatty acid biosynthetic process"/>
    <property type="evidence" value="ECO:0007669"/>
    <property type="project" value="InterPro"/>
</dbReference>
<dbReference type="PANTHER" id="PTHR28641:SF1">
    <property type="entry name" value="MALONYL-COA DECARBOXYLASE, MITOCHONDRIAL"/>
    <property type="match status" value="1"/>
</dbReference>
<protein>
    <submittedName>
        <fullName evidence="3">Malonyl-CoA decarboxylase</fullName>
        <ecNumber evidence="3">4.1.1.9</ecNumber>
    </submittedName>
</protein>
<evidence type="ECO:0000259" key="1">
    <source>
        <dbReference type="Pfam" id="PF05292"/>
    </source>
</evidence>
<keyword evidence="6" id="KW-1185">Reference proteome</keyword>
<accession>A0A0P7XVJ1</accession>
<dbReference type="InterPro" id="IPR038917">
    <property type="entry name" value="Malonyl_CoA_deC"/>
</dbReference>
<dbReference type="EMBL" id="FMBM01000002">
    <property type="protein sequence ID" value="SCC82441.1"/>
    <property type="molecule type" value="Genomic_DNA"/>
</dbReference>
<dbReference type="InterPro" id="IPR042303">
    <property type="entry name" value="Malonyl_CoA_deC_C_sf"/>
</dbReference>
<dbReference type="Gene3D" id="1.20.140.90">
    <property type="entry name" value="Malonyl-CoA decarboxylase, oligemerization domain"/>
    <property type="match status" value="1"/>
</dbReference>